<dbReference type="Pfam" id="PF13855">
    <property type="entry name" value="LRR_8"/>
    <property type="match status" value="1"/>
</dbReference>
<dbReference type="PROSITE" id="PS51977">
    <property type="entry name" value="WGR"/>
    <property type="match status" value="1"/>
</dbReference>
<dbReference type="InterPro" id="IPR025875">
    <property type="entry name" value="Leu-rich_rpt_4"/>
</dbReference>
<dbReference type="InterPro" id="IPR011990">
    <property type="entry name" value="TPR-like_helical_dom_sf"/>
</dbReference>
<dbReference type="PANTHER" id="PTHR46652">
    <property type="entry name" value="LEUCINE-RICH REPEAT AND IQ DOMAIN-CONTAINING PROTEIN 1-RELATED"/>
    <property type="match status" value="1"/>
</dbReference>
<dbReference type="InterPro" id="IPR008893">
    <property type="entry name" value="WGR_domain"/>
</dbReference>
<dbReference type="PROSITE" id="PS51450">
    <property type="entry name" value="LRR"/>
    <property type="match status" value="5"/>
</dbReference>
<dbReference type="SUPFAM" id="SSF52058">
    <property type="entry name" value="L domain-like"/>
    <property type="match status" value="2"/>
</dbReference>
<dbReference type="SMART" id="SM00773">
    <property type="entry name" value="WGR"/>
    <property type="match status" value="1"/>
</dbReference>
<accession>A0ABX1RX90</accession>
<dbReference type="SMART" id="SM00369">
    <property type="entry name" value="LRR_TYP"/>
    <property type="match status" value="5"/>
</dbReference>
<name>A0ABX1RX90_9FLAO</name>
<evidence type="ECO:0000256" key="2">
    <source>
        <dbReference type="ARBA" id="ARBA00022737"/>
    </source>
</evidence>
<comment type="caution">
    <text evidence="4">The sequence shown here is derived from an EMBL/GenBank/DDBJ whole genome shotgun (WGS) entry which is preliminary data.</text>
</comment>
<feature type="domain" description="WGR" evidence="3">
    <location>
        <begin position="1"/>
        <end position="81"/>
    </location>
</feature>
<dbReference type="SUPFAM" id="SSF48452">
    <property type="entry name" value="TPR-like"/>
    <property type="match status" value="1"/>
</dbReference>
<dbReference type="InterPro" id="IPR050836">
    <property type="entry name" value="SDS22/Internalin_LRR"/>
</dbReference>
<sequence>MTLKTYLEYTDEKSSKFWMIEVNEERYTITYGKLNTEGKQITKNADSAEKALKDAKKLIDSKVKKGYIVVSSEEQEAEEKGWLENLEDTVYKIYKNEILRYEQKDYRTIRLTRRGDYNRYALGLETKENGDYWEGINAAYDYEYEQFESFCWEAFGEKGIKNNWPTEDHYFELNAFLTSVILGKVYLKLNQTPELKDYLKDVSTITIDFNDMHKLPFTEYFPDEATRTAFVKKVAAQKANQQLISDLWADKVDGDGIDFLTQLQIPLPKKKADSTIEQFKSILETSIDLWEEDKTKKAIKLLEPALYDFAKKNSGQKSLIDEASGYLARYFKELEQIPEAVKAYQIGITHLPNGYTTLNLLSLLKKTAFDNELMFSTAETLVKKGQFNNKEYRYYAYYYLAYACVVTKREKEAKKTFQTVKTSVDSLKDLNKVEEIIKDLSALVESKTPGFEIAKEILPLFKGEEQEIDGKKAAKLIAWWASVPSKVKSTAMKYAKVKGDTDQLAPSALLRISRMHFLPLMEHSLENISFLTGFTHLETLYINRNQITEINILSKCFSLKELYISNNPITSISPLKSLYRLEKLEAGRCEIDDISVLSNLKRLEVLELNNNNISNIEALHGLSMLGELKLSDNAISDVSAIGMCKALRALELEDNPIEKGMEAIVKLPLLQDIEFDYDLLEEHFSDLPYLSEDWGAWEEHASEEEKKELKTWLKSVKAHSKFKDIWWEGEEPDVEELAEFVYTEDHISLKKKKIDDLSLLHIFKRCNYLNIENTKISSLEGIENLSLLEYLIVDNNTIYDISTVENFKHLRTLRASSCKLNNLYELENCRNLKNLHINDNNLKNLFPLDELENLVHFSASNNKLRDIKPLANHKKLSEVTIENNEEALDLSPLASCRELRVVKCSSSRGITGLAALAKLPLLREVDTKGTASKIQIDMLKGKNPNILIS</sequence>
<evidence type="ECO:0000313" key="5">
    <source>
        <dbReference type="Proteomes" id="UP000746690"/>
    </source>
</evidence>
<dbReference type="Gene3D" id="3.80.10.10">
    <property type="entry name" value="Ribonuclease Inhibitor"/>
    <property type="match status" value="2"/>
</dbReference>
<dbReference type="RefSeq" id="WP_169671289.1">
    <property type="nucleotide sequence ID" value="NZ_JABBHF010000003.1"/>
</dbReference>
<evidence type="ECO:0000259" key="3">
    <source>
        <dbReference type="PROSITE" id="PS51977"/>
    </source>
</evidence>
<dbReference type="Proteomes" id="UP000746690">
    <property type="component" value="Unassembled WGS sequence"/>
</dbReference>
<organism evidence="4 5">
    <name type="scientific">Flavivirga algicola</name>
    <dbReference type="NCBI Taxonomy" id="2729136"/>
    <lineage>
        <taxon>Bacteria</taxon>
        <taxon>Pseudomonadati</taxon>
        <taxon>Bacteroidota</taxon>
        <taxon>Flavobacteriia</taxon>
        <taxon>Flavobacteriales</taxon>
        <taxon>Flavobacteriaceae</taxon>
        <taxon>Flavivirga</taxon>
    </lineage>
</organism>
<dbReference type="EMBL" id="JABBHF010000003">
    <property type="protein sequence ID" value="NMH87084.1"/>
    <property type="molecule type" value="Genomic_DNA"/>
</dbReference>
<keyword evidence="5" id="KW-1185">Reference proteome</keyword>
<dbReference type="Gene3D" id="2.20.140.10">
    <property type="entry name" value="WGR domain"/>
    <property type="match status" value="1"/>
</dbReference>
<dbReference type="Pfam" id="PF12799">
    <property type="entry name" value="LRR_4"/>
    <property type="match status" value="1"/>
</dbReference>
<gene>
    <name evidence="4" type="ORF">HHX25_06180</name>
</gene>
<reference evidence="4 5" key="1">
    <citation type="submission" date="2020-04" db="EMBL/GenBank/DDBJ databases">
        <title>A Flavivirga sp. nov.</title>
        <authorList>
            <person name="Sun X."/>
        </authorList>
    </citation>
    <scope>NUCLEOTIDE SEQUENCE [LARGE SCALE GENOMIC DNA]</scope>
    <source>
        <strain evidence="4 5">Y03</strain>
    </source>
</reference>
<protein>
    <submittedName>
        <fullName evidence="4">WGR domain-containing protein</fullName>
    </submittedName>
</protein>
<dbReference type="InterPro" id="IPR003591">
    <property type="entry name" value="Leu-rich_rpt_typical-subtyp"/>
</dbReference>
<dbReference type="InterPro" id="IPR001611">
    <property type="entry name" value="Leu-rich_rpt"/>
</dbReference>
<keyword evidence="1" id="KW-0433">Leucine-rich repeat</keyword>
<dbReference type="PANTHER" id="PTHR46652:SF3">
    <property type="entry name" value="LEUCINE-RICH REPEAT-CONTAINING PROTEIN 9"/>
    <property type="match status" value="1"/>
</dbReference>
<proteinExistence type="predicted"/>
<evidence type="ECO:0000313" key="4">
    <source>
        <dbReference type="EMBL" id="NMH87084.1"/>
    </source>
</evidence>
<dbReference type="SMART" id="SM00365">
    <property type="entry name" value="LRR_SD22"/>
    <property type="match status" value="5"/>
</dbReference>
<evidence type="ECO:0000256" key="1">
    <source>
        <dbReference type="ARBA" id="ARBA00022614"/>
    </source>
</evidence>
<dbReference type="InterPro" id="IPR049809">
    <property type="entry name" value="YehF/YfeS-like_WGR"/>
</dbReference>
<keyword evidence="2" id="KW-0677">Repeat</keyword>
<dbReference type="CDD" id="cd07996">
    <property type="entry name" value="WGR_MMR_like"/>
    <property type="match status" value="1"/>
</dbReference>
<dbReference type="Pfam" id="PF05406">
    <property type="entry name" value="WGR"/>
    <property type="match status" value="1"/>
</dbReference>
<dbReference type="InterPro" id="IPR032675">
    <property type="entry name" value="LRR_dom_sf"/>
</dbReference>